<dbReference type="eggNOG" id="COG0419">
    <property type="taxonomic scope" value="Bacteria"/>
</dbReference>
<comment type="similarity">
    <text evidence="1">Belongs to the SMC family. SbcC subfamily.</text>
</comment>
<keyword evidence="4" id="KW-0175">Coiled coil</keyword>
<accession>Q1AYV6</accession>
<evidence type="ECO:0000256" key="1">
    <source>
        <dbReference type="ARBA" id="ARBA00006930"/>
    </source>
</evidence>
<evidence type="ECO:0000256" key="4">
    <source>
        <dbReference type="SAM" id="Coils"/>
    </source>
</evidence>
<dbReference type="EMBL" id="CP000386">
    <property type="protein sequence ID" value="ABG03422.1"/>
    <property type="molecule type" value="Genomic_DNA"/>
</dbReference>
<dbReference type="GO" id="GO:0016887">
    <property type="term" value="F:ATP hydrolysis activity"/>
    <property type="evidence" value="ECO:0007669"/>
    <property type="project" value="InterPro"/>
</dbReference>
<dbReference type="Proteomes" id="UP000006637">
    <property type="component" value="Chromosome"/>
</dbReference>
<evidence type="ECO:0000256" key="5">
    <source>
        <dbReference type="SAM" id="MobiDB-lite"/>
    </source>
</evidence>
<evidence type="ECO:0000313" key="8">
    <source>
        <dbReference type="Proteomes" id="UP000006637"/>
    </source>
</evidence>
<organism evidence="7 8">
    <name type="scientific">Rubrobacter xylanophilus (strain DSM 9941 / JCM 11954 / NBRC 16129 / PRD-1)</name>
    <dbReference type="NCBI Taxonomy" id="266117"/>
    <lineage>
        <taxon>Bacteria</taxon>
        <taxon>Bacillati</taxon>
        <taxon>Actinomycetota</taxon>
        <taxon>Rubrobacteria</taxon>
        <taxon>Rubrobacterales</taxon>
        <taxon>Rubrobacteraceae</taxon>
        <taxon>Rubrobacter</taxon>
    </lineage>
</organism>
<feature type="region of interest" description="Disordered" evidence="5">
    <location>
        <begin position="209"/>
        <end position="232"/>
    </location>
</feature>
<proteinExistence type="inferred from homology"/>
<comment type="subunit">
    <text evidence="2">Heterodimer of SbcC and SbcD.</text>
</comment>
<dbReference type="STRING" id="266117.Rxyl_0448"/>
<dbReference type="AlphaFoldDB" id="Q1AYV6"/>
<dbReference type="SUPFAM" id="SSF52540">
    <property type="entry name" value="P-loop containing nucleoside triphosphate hydrolases"/>
    <property type="match status" value="1"/>
</dbReference>
<dbReference type="OrthoDB" id="9795626at2"/>
<sequence length="955" mass="108383">MILKRLYLENYKQFRDPLELLPPEGAIGVVGANGAGKTTLFEAILWAFFGSRGTDARFANDSIPWSGGSASDRSAVEVTLEVGGTSYRVERSLRRGRTEARVCREPDEELVGGPSEVKRWVQEHLLGMDRTAFEATFFARQKELEFFAETTGVERRRKIAQLLGISRVEEAQKLLREDRRAAENLRRALEGVLEGTDAEALEREIPAARARRDEARSRKDAAQRELEERERELASARAEAERAEALYRSVTDLERRLDAAAAERERAGERADRLREHLGSLEEDERKARELEPRTLGLAGVEREISALEEARDRERRREMAREEMQRLRRSAHDALMEACDLLEELDGEEPPLPGWGGLFGVEDEAARLREAVRLLGEAEDARRRAELRLKDLREAAELHGRLAELRGELRQLREEREAARGELARLEREISRSSGGEPPERLLERLREEEGRLRQRAAGRRALAELEEQEARRLSQARRLIDTSHERAECPTCRRGFAAGEHAEVLETLRGQEEAARARAAEALSSSRRLEERASGLRRRMEEAGRLLERLRLLNEERRLAAARLESLDARLGPLEEKAGALRERLGPSPAPTERELEAAERELEALRRLCGARPALEGLLSSYEKDCAAAAERANEAERLSRGPAYDEAAHRRLLERRSEIERLGGILETIRERLSQRPAVEEALRRALEERRRAGERAARLREELSALDFDEGAYRRARERAGEAERRRDAARQRREEAAAELQELEHRLQTLEADLARYREHRRKADEQAALSGELSQMDRLLGEFHGALAARLRPHLQREASALISVLTDGRYSRMEFDDEYNIRLFDGLSDSYEISRFSGGEADIASLCARVALSKTISDRGPDTLGFIVLDEVFGALDTDRRRNVLLALDRLKRTFGQIFLISHVGDIQESALLDEMWLVEVDGAGKSSVRRLNAASKQVAEILQNSS</sequence>
<dbReference type="Pfam" id="PF13476">
    <property type="entry name" value="AAA_23"/>
    <property type="match status" value="1"/>
</dbReference>
<feature type="coiled-coil region" evidence="4">
    <location>
        <begin position="528"/>
        <end position="572"/>
    </location>
</feature>
<dbReference type="PANTHER" id="PTHR32114">
    <property type="entry name" value="ABC TRANSPORTER ABCH.3"/>
    <property type="match status" value="1"/>
</dbReference>
<feature type="domain" description="Rad50/SbcC-type AAA" evidence="6">
    <location>
        <begin position="5"/>
        <end position="233"/>
    </location>
</feature>
<name>Q1AYV6_RUBXD</name>
<dbReference type="PANTHER" id="PTHR32114:SF2">
    <property type="entry name" value="ABC TRANSPORTER ABCH.3"/>
    <property type="match status" value="1"/>
</dbReference>
<feature type="coiled-coil region" evidence="4">
    <location>
        <begin position="369"/>
        <end position="430"/>
    </location>
</feature>
<evidence type="ECO:0000313" key="7">
    <source>
        <dbReference type="EMBL" id="ABG03422.1"/>
    </source>
</evidence>
<dbReference type="InterPro" id="IPR038729">
    <property type="entry name" value="Rad50/SbcC_AAA"/>
</dbReference>
<dbReference type="KEGG" id="rxy:Rxyl_0448"/>
<dbReference type="GO" id="GO:0006302">
    <property type="term" value="P:double-strand break repair"/>
    <property type="evidence" value="ECO:0007669"/>
    <property type="project" value="InterPro"/>
</dbReference>
<dbReference type="RefSeq" id="WP_011563440.1">
    <property type="nucleotide sequence ID" value="NC_008148.1"/>
</dbReference>
<feature type="coiled-coil region" evidence="4">
    <location>
        <begin position="687"/>
        <end position="773"/>
    </location>
</feature>
<evidence type="ECO:0000256" key="2">
    <source>
        <dbReference type="ARBA" id="ARBA00011322"/>
    </source>
</evidence>
<dbReference type="Gene3D" id="3.40.50.300">
    <property type="entry name" value="P-loop containing nucleotide triphosphate hydrolases"/>
    <property type="match status" value="2"/>
</dbReference>
<evidence type="ECO:0000256" key="3">
    <source>
        <dbReference type="ARBA" id="ARBA00013368"/>
    </source>
</evidence>
<dbReference type="InterPro" id="IPR027417">
    <property type="entry name" value="P-loop_NTPase"/>
</dbReference>
<reference evidence="7 8" key="1">
    <citation type="submission" date="2006-06" db="EMBL/GenBank/DDBJ databases">
        <title>Complete sequence of Rubrobacter xylanophilus DSM 9941.</title>
        <authorList>
            <consortium name="US DOE Joint Genome Institute"/>
            <person name="Copeland A."/>
            <person name="Lucas S."/>
            <person name="Lapidus A."/>
            <person name="Barry K."/>
            <person name="Detter J.C."/>
            <person name="Glavina del Rio T."/>
            <person name="Hammon N."/>
            <person name="Israni S."/>
            <person name="Dalin E."/>
            <person name="Tice H."/>
            <person name="Pitluck S."/>
            <person name="Munk A.C."/>
            <person name="Brettin T."/>
            <person name="Bruce D."/>
            <person name="Han C."/>
            <person name="Tapia R."/>
            <person name="Gilna P."/>
            <person name="Schmutz J."/>
            <person name="Larimer F."/>
            <person name="Land M."/>
            <person name="Hauser L."/>
            <person name="Kyrpides N."/>
            <person name="Lykidis A."/>
            <person name="da Costa M.S."/>
            <person name="Rainey F.A."/>
            <person name="Empadinhas N."/>
            <person name="Jolivet E."/>
            <person name="Battista J.R."/>
            <person name="Richardson P."/>
        </authorList>
    </citation>
    <scope>NUCLEOTIDE SEQUENCE [LARGE SCALE GENOMIC DNA]</scope>
    <source>
        <strain evidence="8">DSM 9941 / NBRC 16129 / PRD-1</strain>
    </source>
</reference>
<protein>
    <recommendedName>
        <fullName evidence="3">Nuclease SbcCD subunit C</fullName>
    </recommendedName>
</protein>
<dbReference type="Pfam" id="PF13558">
    <property type="entry name" value="SbcC_Walker_B"/>
    <property type="match status" value="1"/>
</dbReference>
<gene>
    <name evidence="7" type="ordered locus">Rxyl_0448</name>
</gene>
<evidence type="ECO:0000259" key="6">
    <source>
        <dbReference type="Pfam" id="PF13476"/>
    </source>
</evidence>
<dbReference type="HOGENOM" id="CLU_004785_0_0_11"/>
<keyword evidence="8" id="KW-1185">Reference proteome</keyword>